<name>A0A316UH89_9BASI</name>
<dbReference type="Proteomes" id="UP000245942">
    <property type="component" value="Unassembled WGS sequence"/>
</dbReference>
<organism evidence="2 3">
    <name type="scientific">Pseudomicrostroma glucosiphilum</name>
    <dbReference type="NCBI Taxonomy" id="1684307"/>
    <lineage>
        <taxon>Eukaryota</taxon>
        <taxon>Fungi</taxon>
        <taxon>Dikarya</taxon>
        <taxon>Basidiomycota</taxon>
        <taxon>Ustilaginomycotina</taxon>
        <taxon>Exobasidiomycetes</taxon>
        <taxon>Microstromatales</taxon>
        <taxon>Microstromatales incertae sedis</taxon>
        <taxon>Pseudomicrostroma</taxon>
    </lineage>
</organism>
<feature type="compositionally biased region" description="Basic and acidic residues" evidence="1">
    <location>
        <begin position="1"/>
        <end position="19"/>
    </location>
</feature>
<feature type="region of interest" description="Disordered" evidence="1">
    <location>
        <begin position="1"/>
        <end position="28"/>
    </location>
</feature>
<evidence type="ECO:0000313" key="2">
    <source>
        <dbReference type="EMBL" id="PWN22545.1"/>
    </source>
</evidence>
<feature type="compositionally biased region" description="Polar residues" evidence="1">
    <location>
        <begin position="41"/>
        <end position="61"/>
    </location>
</feature>
<accession>A0A316UH89</accession>
<dbReference type="GeneID" id="37015895"/>
<keyword evidence="3" id="KW-1185">Reference proteome</keyword>
<evidence type="ECO:0000256" key="1">
    <source>
        <dbReference type="SAM" id="MobiDB-lite"/>
    </source>
</evidence>
<feature type="compositionally biased region" description="Basic and acidic residues" evidence="1">
    <location>
        <begin position="66"/>
        <end position="82"/>
    </location>
</feature>
<feature type="region of interest" description="Disordered" evidence="1">
    <location>
        <begin position="41"/>
        <end position="82"/>
    </location>
</feature>
<reference evidence="2 3" key="1">
    <citation type="journal article" date="2018" name="Mol. Biol. Evol.">
        <title>Broad Genomic Sampling Reveals a Smut Pathogenic Ancestry of the Fungal Clade Ustilaginomycotina.</title>
        <authorList>
            <person name="Kijpornyongpan T."/>
            <person name="Mondo S.J."/>
            <person name="Barry K."/>
            <person name="Sandor L."/>
            <person name="Lee J."/>
            <person name="Lipzen A."/>
            <person name="Pangilinan J."/>
            <person name="LaButti K."/>
            <person name="Hainaut M."/>
            <person name="Henrissat B."/>
            <person name="Grigoriev I.V."/>
            <person name="Spatafora J.W."/>
            <person name="Aime M.C."/>
        </authorList>
    </citation>
    <scope>NUCLEOTIDE SEQUENCE [LARGE SCALE GENOMIC DNA]</scope>
    <source>
        <strain evidence="2 3">MCA 4718</strain>
    </source>
</reference>
<sequence length="131" mass="14044">MLTKDIMKEHQAQYDEQEHLSSPTNGILANKDSVLSHYDSAQTLSMAQDSSLTPGDSTLASPSPDARSDDLERSQERFDTQKHKYNVSVHVQISGSTCLVAPSASSLEPSRASVDRIKPTLHTGASGGCTG</sequence>
<protein>
    <submittedName>
        <fullName evidence="2">Uncharacterized protein</fullName>
    </submittedName>
</protein>
<dbReference type="AlphaFoldDB" id="A0A316UH89"/>
<proteinExistence type="predicted"/>
<evidence type="ECO:0000313" key="3">
    <source>
        <dbReference type="Proteomes" id="UP000245942"/>
    </source>
</evidence>
<dbReference type="EMBL" id="KZ819323">
    <property type="protein sequence ID" value="PWN22545.1"/>
    <property type="molecule type" value="Genomic_DNA"/>
</dbReference>
<gene>
    <name evidence="2" type="ORF">BCV69DRAFT_297830</name>
</gene>
<dbReference type="RefSeq" id="XP_025349705.1">
    <property type="nucleotide sequence ID" value="XM_025494161.1"/>
</dbReference>